<name>I4YRT0_9HYPH</name>
<dbReference type="AlphaFoldDB" id="I4YRT0"/>
<dbReference type="HOGENOM" id="CLU_1625172_0_0_5"/>
<reference evidence="1 2" key="1">
    <citation type="submission" date="2012-02" db="EMBL/GenBank/DDBJ databases">
        <title>Improved High-Quality Draft sequence of Microvirga sp. WSM3557.</title>
        <authorList>
            <consortium name="US DOE Joint Genome Institute"/>
            <person name="Lucas S."/>
            <person name="Han J."/>
            <person name="Lapidus A."/>
            <person name="Cheng J.-F."/>
            <person name="Goodwin L."/>
            <person name="Pitluck S."/>
            <person name="Peters L."/>
            <person name="Zhang X."/>
            <person name="Detter J.C."/>
            <person name="Han C."/>
            <person name="Tapia R."/>
            <person name="Land M."/>
            <person name="Hauser L."/>
            <person name="Kyrpides N."/>
            <person name="Ivanova N."/>
            <person name="Pagani I."/>
            <person name="Brau L."/>
            <person name="Yates R."/>
            <person name="O'Hara G."/>
            <person name="Rui T."/>
            <person name="Howieson J."/>
            <person name="Reeve W."/>
            <person name="Woyke T."/>
        </authorList>
    </citation>
    <scope>NUCLEOTIDE SEQUENCE [LARGE SCALE GENOMIC DNA]</scope>
    <source>
        <strain evidence="1 2">WSM3557</strain>
    </source>
</reference>
<evidence type="ECO:0000313" key="2">
    <source>
        <dbReference type="Proteomes" id="UP000003947"/>
    </source>
</evidence>
<dbReference type="RefSeq" id="WP_009762723.1">
    <property type="nucleotide sequence ID" value="NZ_CP141051.1"/>
</dbReference>
<dbReference type="Proteomes" id="UP000003947">
    <property type="component" value="Unassembled WGS sequence"/>
</dbReference>
<organism evidence="1 2">
    <name type="scientific">Microvirga lotononidis</name>
    <dbReference type="NCBI Taxonomy" id="864069"/>
    <lineage>
        <taxon>Bacteria</taxon>
        <taxon>Pseudomonadati</taxon>
        <taxon>Pseudomonadota</taxon>
        <taxon>Alphaproteobacteria</taxon>
        <taxon>Hyphomicrobiales</taxon>
        <taxon>Methylobacteriaceae</taxon>
        <taxon>Microvirga</taxon>
    </lineage>
</organism>
<sequence precursor="true">MKSGHTWRTATIAVGFAVVGWGAPYDQASAADRTRIDGEFEGCDYDQMYALTDGRILVCGEYQYQYAYSPEVIVLDEATVLIDKKEYRAATVAGNVYRTNVSAEFNGCEHDKYISFDNGLIFQCSTYHYQYAYRPKVEIFVISGQGYQVTIHGKKYAGKLFKR</sequence>
<accession>I4YRT0</accession>
<dbReference type="EMBL" id="JH660645">
    <property type="protein sequence ID" value="EIM26672.1"/>
    <property type="molecule type" value="Genomic_DNA"/>
</dbReference>
<evidence type="ECO:0000313" key="1">
    <source>
        <dbReference type="EMBL" id="EIM26672.1"/>
    </source>
</evidence>
<gene>
    <name evidence="1" type="ORF">MicloDRAFT_00032220</name>
</gene>
<keyword evidence="2" id="KW-1185">Reference proteome</keyword>
<proteinExistence type="predicted"/>
<dbReference type="STRING" id="864069.MicloDRAFT_00032220"/>
<dbReference type="eggNOG" id="ENOG5033M8T">
    <property type="taxonomic scope" value="Bacteria"/>
</dbReference>
<dbReference type="OrthoDB" id="8400687at2"/>
<protein>
    <submittedName>
        <fullName evidence="1">Uncharacterized protein</fullName>
    </submittedName>
</protein>
<dbReference type="PATRIC" id="fig|864069.3.peg.3499"/>